<dbReference type="GO" id="GO:0022627">
    <property type="term" value="C:cytosolic small ribosomal subunit"/>
    <property type="evidence" value="ECO:0007669"/>
    <property type="project" value="TreeGrafter"/>
</dbReference>
<dbReference type="Proteomes" id="UP001515480">
    <property type="component" value="Unassembled WGS sequence"/>
</dbReference>
<name>A0AB34ILN5_PRYPA</name>
<comment type="caution">
    <text evidence="5">The sequence shown here is derived from an EMBL/GenBank/DDBJ whole genome shotgun (WGS) entry which is preliminary data.</text>
</comment>
<dbReference type="GO" id="GO:0030686">
    <property type="term" value="C:90S preribosome"/>
    <property type="evidence" value="ECO:0007669"/>
    <property type="project" value="TreeGrafter"/>
</dbReference>
<proteinExistence type="inferred from homology"/>
<keyword evidence="3 4" id="KW-0687">Ribonucleoprotein</keyword>
<evidence type="ECO:0000256" key="2">
    <source>
        <dbReference type="ARBA" id="ARBA00022980"/>
    </source>
</evidence>
<organism evidence="5 6">
    <name type="scientific">Prymnesium parvum</name>
    <name type="common">Toxic golden alga</name>
    <dbReference type="NCBI Taxonomy" id="97485"/>
    <lineage>
        <taxon>Eukaryota</taxon>
        <taxon>Haptista</taxon>
        <taxon>Haptophyta</taxon>
        <taxon>Prymnesiophyceae</taxon>
        <taxon>Prymnesiales</taxon>
        <taxon>Prymnesiaceae</taxon>
        <taxon>Prymnesium</taxon>
    </lineage>
</organism>
<dbReference type="PROSITE" id="PS00948">
    <property type="entry name" value="RIBOSOMAL_S7E"/>
    <property type="match status" value="1"/>
</dbReference>
<evidence type="ECO:0000256" key="3">
    <source>
        <dbReference type="ARBA" id="ARBA00023274"/>
    </source>
</evidence>
<dbReference type="EMBL" id="JBGBPQ010000022">
    <property type="protein sequence ID" value="KAL1503052.1"/>
    <property type="molecule type" value="Genomic_DNA"/>
</dbReference>
<accession>A0AB34ILN5</accession>
<evidence type="ECO:0000313" key="5">
    <source>
        <dbReference type="EMBL" id="KAL1503052.1"/>
    </source>
</evidence>
<evidence type="ECO:0000256" key="1">
    <source>
        <dbReference type="ARBA" id="ARBA00007820"/>
    </source>
</evidence>
<dbReference type="GO" id="GO:0032040">
    <property type="term" value="C:small-subunit processome"/>
    <property type="evidence" value="ECO:0007669"/>
    <property type="project" value="TreeGrafter"/>
</dbReference>
<dbReference type="PANTHER" id="PTHR11278">
    <property type="entry name" value="40S RIBOSOMAL PROTEIN S7"/>
    <property type="match status" value="1"/>
</dbReference>
<dbReference type="InterPro" id="IPR047861">
    <property type="entry name" value="Ribosomal_eS7_CS"/>
</dbReference>
<dbReference type="GO" id="GO:0006412">
    <property type="term" value="P:translation"/>
    <property type="evidence" value="ECO:0007669"/>
    <property type="project" value="InterPro"/>
</dbReference>
<keyword evidence="2 4" id="KW-0689">Ribosomal protein</keyword>
<protein>
    <recommendedName>
        <fullName evidence="4">40S ribosomal protein S7</fullName>
    </recommendedName>
</protein>
<gene>
    <name evidence="5" type="ORF">AB1Y20_011119</name>
</gene>
<dbReference type="PANTHER" id="PTHR11278:SF0">
    <property type="entry name" value="SMALL RIBOSOMAL SUBUNIT PROTEIN ES7"/>
    <property type="match status" value="1"/>
</dbReference>
<evidence type="ECO:0000256" key="4">
    <source>
        <dbReference type="RuleBase" id="RU364105"/>
    </source>
</evidence>
<keyword evidence="6" id="KW-1185">Reference proteome</keyword>
<dbReference type="InterPro" id="IPR000554">
    <property type="entry name" value="Ribosomal_eS7"/>
</dbReference>
<dbReference type="GO" id="GO:0006364">
    <property type="term" value="P:rRNA processing"/>
    <property type="evidence" value="ECO:0007669"/>
    <property type="project" value="TreeGrafter"/>
</dbReference>
<reference evidence="5 6" key="1">
    <citation type="journal article" date="2024" name="Science">
        <title>Giant polyketide synthase enzymes in the biosynthesis of giant marine polyether toxins.</title>
        <authorList>
            <person name="Fallon T.R."/>
            <person name="Shende V.V."/>
            <person name="Wierzbicki I.H."/>
            <person name="Pendleton A.L."/>
            <person name="Watervoot N.F."/>
            <person name="Auber R.P."/>
            <person name="Gonzalez D.J."/>
            <person name="Wisecaver J.H."/>
            <person name="Moore B.S."/>
        </authorList>
    </citation>
    <scope>NUCLEOTIDE SEQUENCE [LARGE SCALE GENOMIC DNA]</scope>
    <source>
        <strain evidence="5 6">12B1</strain>
    </source>
</reference>
<dbReference type="AlphaFoldDB" id="A0AB34ILN5"/>
<dbReference type="Pfam" id="PF01251">
    <property type="entry name" value="Ribosomal_S7e"/>
    <property type="match status" value="1"/>
</dbReference>
<dbReference type="GO" id="GO:0003735">
    <property type="term" value="F:structural constituent of ribosome"/>
    <property type="evidence" value="ECO:0007669"/>
    <property type="project" value="InterPro"/>
</dbReference>
<dbReference type="GO" id="GO:0042274">
    <property type="term" value="P:ribosomal small subunit biogenesis"/>
    <property type="evidence" value="ECO:0007669"/>
    <property type="project" value="TreeGrafter"/>
</dbReference>
<evidence type="ECO:0000313" key="6">
    <source>
        <dbReference type="Proteomes" id="UP001515480"/>
    </source>
</evidence>
<sequence length="194" mass="22232">MFANKKIIKEKGAEPEPFEIDVAQAFCDLEANSNDLKAELRELYIVSAKEVQCAGRKAAVIFVPFKLLKVVHKIQSRLVRELEKKFSGKHVVIIGQRRIMRKPSAGQRQPKQKRPRSRTLTAVHEAILEDLVYPTEIVGKHTRYRLDGSKMIKVYLDPKEAPNVEYKVETFASVYKKLTGKEVKFEFPVQEHAA</sequence>
<comment type="similarity">
    <text evidence="1 4">Belongs to the eukaryotic ribosomal protein eS7 family.</text>
</comment>